<evidence type="ECO:0000313" key="1">
    <source>
        <dbReference type="EMBL" id="OEV22293.1"/>
    </source>
</evidence>
<dbReference type="AlphaFoldDB" id="A0A1E7M2H0"/>
<protein>
    <submittedName>
        <fullName evidence="1">Uncharacterized protein</fullName>
    </submittedName>
</protein>
<comment type="caution">
    <text evidence="1">The sequence shown here is derived from an EMBL/GenBank/DDBJ whole genome shotgun (WGS) entry which is preliminary data.</text>
</comment>
<reference evidence="1 2" key="1">
    <citation type="journal article" date="2016" name="Front. Microbiol.">
        <title>Comparative Genomics Analysis of Streptomyces Species Reveals Their Adaptation to the Marine Environment and Their Diversity at the Genomic Level.</title>
        <authorList>
            <person name="Tian X."/>
            <person name="Zhang Z."/>
            <person name="Yang T."/>
            <person name="Chen M."/>
            <person name="Li J."/>
            <person name="Chen F."/>
            <person name="Yang J."/>
            <person name="Li W."/>
            <person name="Zhang B."/>
            <person name="Zhang Z."/>
            <person name="Wu J."/>
            <person name="Zhang C."/>
            <person name="Long L."/>
            <person name="Xiao J."/>
        </authorList>
    </citation>
    <scope>NUCLEOTIDE SEQUENCE [LARGE SCALE GENOMIC DNA]</scope>
    <source>
        <strain evidence="1 2">SCSIO M10372</strain>
    </source>
</reference>
<evidence type="ECO:0000313" key="2">
    <source>
        <dbReference type="Proteomes" id="UP000175971"/>
    </source>
</evidence>
<proteinExistence type="predicted"/>
<gene>
    <name evidence="1" type="ORF">AN221_01100</name>
</gene>
<dbReference type="EMBL" id="LJGZ01000004">
    <property type="protein sequence ID" value="OEV22293.1"/>
    <property type="molecule type" value="Genomic_DNA"/>
</dbReference>
<dbReference type="Proteomes" id="UP000175971">
    <property type="component" value="Unassembled WGS sequence"/>
</dbReference>
<sequence length="68" mass="6666">MSQVGACQVWVAPWSKAPGSWGRADCPAVPSGQCCCAGGCGVTGDGGTDDCGGTGGCCCWGSYGYGYC</sequence>
<accession>A0A1E7M2H0</accession>
<keyword evidence="2" id="KW-1185">Reference proteome</keyword>
<organism evidence="1 2">
    <name type="scientific">Streptomyces nanshensis</name>
    <dbReference type="NCBI Taxonomy" id="518642"/>
    <lineage>
        <taxon>Bacteria</taxon>
        <taxon>Bacillati</taxon>
        <taxon>Actinomycetota</taxon>
        <taxon>Actinomycetes</taxon>
        <taxon>Kitasatosporales</taxon>
        <taxon>Streptomycetaceae</taxon>
        <taxon>Streptomyces</taxon>
    </lineage>
</organism>
<name>A0A1E7M2H0_9ACTN</name>